<dbReference type="PANTHER" id="PTHR31299:SF0">
    <property type="entry name" value="ESTERASE, PUTATIVE (AFU_ORTHOLOGUE AFUA_1G05850)-RELATED"/>
    <property type="match status" value="1"/>
</dbReference>
<dbReference type="SUPFAM" id="SSF159501">
    <property type="entry name" value="EreA/ChaN-like"/>
    <property type="match status" value="1"/>
</dbReference>
<gene>
    <name evidence="1" type="ORF">GCM10010466_68500</name>
</gene>
<organism evidence="1 2">
    <name type="scientific">Planomonospora alba</name>
    <dbReference type="NCBI Taxonomy" id="161354"/>
    <lineage>
        <taxon>Bacteria</taxon>
        <taxon>Bacillati</taxon>
        <taxon>Actinomycetota</taxon>
        <taxon>Actinomycetes</taxon>
        <taxon>Streptosporangiales</taxon>
        <taxon>Streptosporangiaceae</taxon>
        <taxon>Planomonospora</taxon>
    </lineage>
</organism>
<evidence type="ECO:0000313" key="2">
    <source>
        <dbReference type="Proteomes" id="UP001500320"/>
    </source>
</evidence>
<dbReference type="InterPro" id="IPR007815">
    <property type="entry name" value="Emycin_Estase"/>
</dbReference>
<proteinExistence type="predicted"/>
<dbReference type="Pfam" id="PF05139">
    <property type="entry name" value="Erythro_esteras"/>
    <property type="match status" value="1"/>
</dbReference>
<dbReference type="InterPro" id="IPR014622">
    <property type="entry name" value="UCP036794_erythomycin"/>
</dbReference>
<sequence>MFNDTVEGMDIRDMARPLDGAGVSAFLRSLPAAPLLLGLGEARHFVEELGEARNEIFRHLVEHEGYRSFAIESDCLMGLVVDEHITAGAGTLDDVMERGFSHGFGASPANRELVRWMRAYNEEHDEKLRFFGFDGPLEYWAASPRQALTGLYGLLDGPLPCTPETLDALLGPDDRWSDEAAVMDPSRSIGRSADARRLRLIADDLVALLETQAPGLSAQDRERAALYGRTAVGLLRYHHGMADTSPARIATLSALRDAMMAANLRAVAERGPALVFAHNLHLQRTRSLMSFGDQVLAWWSAGAIAAMHLGDRYAFLASAFGTAGDDAPPPDTVEGVLSSLPWDRSVVDARRLAEAVPEAAPRVSRDFAYFPLDPARLGVIDGIVFLKRAVRLGGPLPPGA</sequence>
<reference evidence="2" key="1">
    <citation type="journal article" date="2019" name="Int. J. Syst. Evol. Microbiol.">
        <title>The Global Catalogue of Microorganisms (GCM) 10K type strain sequencing project: providing services to taxonomists for standard genome sequencing and annotation.</title>
        <authorList>
            <consortium name="The Broad Institute Genomics Platform"/>
            <consortium name="The Broad Institute Genome Sequencing Center for Infectious Disease"/>
            <person name="Wu L."/>
            <person name="Ma J."/>
        </authorList>
    </citation>
    <scope>NUCLEOTIDE SEQUENCE [LARGE SCALE GENOMIC DNA]</scope>
    <source>
        <strain evidence="2">JCM 9373</strain>
    </source>
</reference>
<dbReference type="Gene3D" id="1.20.1440.30">
    <property type="entry name" value="Biosynthetic Protein domain"/>
    <property type="match status" value="1"/>
</dbReference>
<dbReference type="Gene3D" id="3.30.1870.10">
    <property type="entry name" value="EreA-like, domain 2"/>
    <property type="match status" value="1"/>
</dbReference>
<evidence type="ECO:0000313" key="1">
    <source>
        <dbReference type="EMBL" id="GAA3168853.1"/>
    </source>
</evidence>
<keyword evidence="2" id="KW-1185">Reference proteome</keyword>
<accession>A0ABP6P6B7</accession>
<dbReference type="EMBL" id="BAAAUT010000138">
    <property type="protein sequence ID" value="GAA3168853.1"/>
    <property type="molecule type" value="Genomic_DNA"/>
</dbReference>
<comment type="caution">
    <text evidence="1">The sequence shown here is derived from an EMBL/GenBank/DDBJ whole genome shotgun (WGS) entry which is preliminary data.</text>
</comment>
<dbReference type="Gene3D" id="3.40.1660.10">
    <property type="entry name" value="EreA-like (biosynthetic domain)"/>
    <property type="match status" value="1"/>
</dbReference>
<dbReference type="PANTHER" id="PTHR31299">
    <property type="entry name" value="ESTERASE, PUTATIVE (AFU_ORTHOLOGUE AFUA_1G05850)-RELATED"/>
    <property type="match status" value="1"/>
</dbReference>
<dbReference type="Proteomes" id="UP001500320">
    <property type="component" value="Unassembled WGS sequence"/>
</dbReference>
<protein>
    <submittedName>
        <fullName evidence="1">Erythromycin esterase family protein</fullName>
    </submittedName>
</protein>
<name>A0ABP6P6B7_9ACTN</name>
<dbReference type="InterPro" id="IPR052036">
    <property type="entry name" value="Hydrolase/PRTase-associated"/>
</dbReference>
<dbReference type="PIRSF" id="PIRSF036794">
    <property type="entry name" value="UCP_erythr_ester"/>
    <property type="match status" value="1"/>
</dbReference>
<dbReference type="CDD" id="cd14728">
    <property type="entry name" value="Ere-like"/>
    <property type="match status" value="1"/>
</dbReference>